<sequence>MSLFIYVLLLSIWTNNCLNTSQSNGSSTTGMSKFLESIETKIENFRGRLLAILIGVMMMSFVLICFCFLHYNCTHDDALKSRMFKKEGTTTQSLFGKPNTASPCCPENQHLLPNIDKLSRPLNSEKSSISFSAEKLTKSSSPERLSKQNNEEKLIKSLNTKKLSRPPCSKKLFRSSHLEKSHRTCNLEKSCKPAYAQKPVRQVNSSYPDKIVRPTCSLHPRNKVMPPKPLSHQKLAKPPRYSNVKRSVMLGRAVLLSRPQLAETCQCYKEKCLVCKTSSEHLIIDISKAKKKNARNLPVSKKEKYFSRSLYKVDTRNNGYYDNVSDSDMMTNDSDKEITIICNIRYNEVLSKGIPNN</sequence>
<organism evidence="4 5">
    <name type="scientific">Carlito syrichta</name>
    <name type="common">Philippine tarsier</name>
    <name type="synonym">Tarsius syrichta</name>
    <dbReference type="NCBI Taxonomy" id="1868482"/>
    <lineage>
        <taxon>Eukaryota</taxon>
        <taxon>Metazoa</taxon>
        <taxon>Chordata</taxon>
        <taxon>Craniata</taxon>
        <taxon>Vertebrata</taxon>
        <taxon>Euteleostomi</taxon>
        <taxon>Mammalia</taxon>
        <taxon>Eutheria</taxon>
        <taxon>Euarchontoglires</taxon>
        <taxon>Primates</taxon>
        <taxon>Haplorrhini</taxon>
        <taxon>Tarsiiformes</taxon>
        <taxon>Tarsiidae</taxon>
        <taxon>Carlito</taxon>
    </lineage>
</organism>
<accession>A0A1U7TMQ0</accession>
<dbReference type="STRING" id="1868482.ENSTSYP00000020475"/>
<gene>
    <name evidence="5" type="primary">CUNHXorf66</name>
</gene>
<evidence type="ECO:0000256" key="2">
    <source>
        <dbReference type="SAM" id="Phobius"/>
    </source>
</evidence>
<evidence type="ECO:0000313" key="4">
    <source>
        <dbReference type="Proteomes" id="UP000189704"/>
    </source>
</evidence>
<dbReference type="PANTHER" id="PTHR37340:SF1">
    <property type="entry name" value="GENE 7073-RELATED"/>
    <property type="match status" value="1"/>
</dbReference>
<dbReference type="Proteomes" id="UP000189704">
    <property type="component" value="Unplaced"/>
</dbReference>
<feature type="signal peptide" evidence="3">
    <location>
        <begin position="1"/>
        <end position="17"/>
    </location>
</feature>
<feature type="chain" id="PRO_5010570221" evidence="3">
    <location>
        <begin position="18"/>
        <end position="357"/>
    </location>
</feature>
<dbReference type="AlphaFoldDB" id="A0A1U7TMQ0"/>
<dbReference type="InterPro" id="IPR038873">
    <property type="entry name" value="CXorf66"/>
</dbReference>
<evidence type="ECO:0000256" key="3">
    <source>
        <dbReference type="SAM" id="SignalP"/>
    </source>
</evidence>
<dbReference type="CTD" id="123521486"/>
<dbReference type="RefSeq" id="XP_008059090.1">
    <property type="nucleotide sequence ID" value="XM_008060899.1"/>
</dbReference>
<proteinExistence type="predicted"/>
<dbReference type="GeneID" id="103263220"/>
<keyword evidence="4" id="KW-1185">Reference proteome</keyword>
<keyword evidence="2" id="KW-0812">Transmembrane</keyword>
<feature type="region of interest" description="Disordered" evidence="1">
    <location>
        <begin position="130"/>
        <end position="151"/>
    </location>
</feature>
<feature type="transmembrane region" description="Helical" evidence="2">
    <location>
        <begin position="49"/>
        <end position="73"/>
    </location>
</feature>
<dbReference type="OrthoDB" id="9837811at2759"/>
<name>A0A1U7TMQ0_CARSF</name>
<dbReference type="KEGG" id="csyr:103263220"/>
<evidence type="ECO:0000313" key="5">
    <source>
        <dbReference type="RefSeq" id="XP_008059090.1"/>
    </source>
</evidence>
<dbReference type="PANTHER" id="PTHR37340">
    <property type="entry name" value="GENE 7073-RELATED"/>
    <property type="match status" value="1"/>
</dbReference>
<reference evidence="5" key="1">
    <citation type="submission" date="2025-08" db="UniProtKB">
        <authorList>
            <consortium name="RefSeq"/>
        </authorList>
    </citation>
    <scope>IDENTIFICATION</scope>
</reference>
<evidence type="ECO:0000256" key="1">
    <source>
        <dbReference type="SAM" id="MobiDB-lite"/>
    </source>
</evidence>
<keyword evidence="2" id="KW-0472">Membrane</keyword>
<protein>
    <submittedName>
        <fullName evidence="5">Uncharacterized protein CXorf66 homolog</fullName>
    </submittedName>
</protein>
<keyword evidence="2" id="KW-1133">Transmembrane helix</keyword>
<keyword evidence="3" id="KW-0732">Signal</keyword>